<dbReference type="EMBL" id="RPOH01000021">
    <property type="protein sequence ID" value="RPH29307.1"/>
    <property type="molecule type" value="Genomic_DNA"/>
</dbReference>
<proteinExistence type="predicted"/>
<keyword evidence="2" id="KW-1185">Reference proteome</keyword>
<dbReference type="OrthoDB" id="9989188at2"/>
<accession>A0A3N5DNW3</accession>
<organism evidence="1 2">
    <name type="scientific">Buttiauxella warmboldiae</name>
    <dbReference type="NCBI Taxonomy" id="82993"/>
    <lineage>
        <taxon>Bacteria</taxon>
        <taxon>Pseudomonadati</taxon>
        <taxon>Pseudomonadota</taxon>
        <taxon>Gammaproteobacteria</taxon>
        <taxon>Enterobacterales</taxon>
        <taxon>Enterobacteriaceae</taxon>
        <taxon>Buttiauxella</taxon>
    </lineage>
</organism>
<protein>
    <submittedName>
        <fullName evidence="1">Uncharacterized protein</fullName>
    </submittedName>
</protein>
<dbReference type="RefSeq" id="WP_124023377.1">
    <property type="nucleotide sequence ID" value="NZ_RPOH01000021.1"/>
</dbReference>
<reference evidence="1 2" key="1">
    <citation type="submission" date="2018-11" db="EMBL/GenBank/DDBJ databases">
        <title>Draft genome sequence of Buttiauxella warmboldiae CCUG 35512.</title>
        <authorList>
            <person name="Salva-Serra F."/>
            <person name="Marathe N."/>
            <person name="Moore E."/>
            <person name="Svensson L."/>
            <person name="Engstrom-Jakobsson H."/>
        </authorList>
    </citation>
    <scope>NUCLEOTIDE SEQUENCE [LARGE SCALE GENOMIC DNA]</scope>
    <source>
        <strain evidence="1 2">CCUG 35512</strain>
    </source>
</reference>
<sequence length="101" mass="11334">MSMDIEISSTVQAEKTDLPVDPDVYSTVTNDQDVTIKDSCSSNGSLRRITINGQCYAQMCCGGQWMYFYKDTPNGRLWCTCNLGQSWTVNCAGNNWIINCR</sequence>
<gene>
    <name evidence="1" type="ORF">EHN07_06565</name>
</gene>
<name>A0A3N5DNW3_9ENTR</name>
<comment type="caution">
    <text evidence="1">The sequence shown here is derived from an EMBL/GenBank/DDBJ whole genome shotgun (WGS) entry which is preliminary data.</text>
</comment>
<evidence type="ECO:0000313" key="2">
    <source>
        <dbReference type="Proteomes" id="UP000268615"/>
    </source>
</evidence>
<dbReference type="AlphaFoldDB" id="A0A3N5DNW3"/>
<dbReference type="Proteomes" id="UP000268615">
    <property type="component" value="Unassembled WGS sequence"/>
</dbReference>
<evidence type="ECO:0000313" key="1">
    <source>
        <dbReference type="EMBL" id="RPH29307.1"/>
    </source>
</evidence>